<sequence>MFNIPDIRIPFDYLGIPWLSPRYVRKSYILNPEEYEKQRDWLINLYFAKPDYEAPQEKFYYSTLLGSKIGFFYGFCTAVHDSTPRGLRGLYFLKTFVVLASACSLYGSTVVAVANLRGQKDDKWNHACGGAAVGFLFGFLKKSSGHGAVIGAMSAAAAMYLKVFQLDGQHLISPKLMTNREIGFMTNDYQDFRLFKNREDKVRRHFYAWND</sequence>
<evidence type="ECO:0000313" key="15">
    <source>
        <dbReference type="Proteomes" id="UP000616769"/>
    </source>
</evidence>
<dbReference type="PANTHER" id="PTHR21382:SF1">
    <property type="entry name" value="NADH DEHYDROGENASE [UBIQUINONE] 1 ALPHA SUBCOMPLEX SUBUNIT 11"/>
    <property type="match status" value="1"/>
</dbReference>
<evidence type="ECO:0000256" key="5">
    <source>
        <dbReference type="ARBA" id="ARBA00022792"/>
    </source>
</evidence>
<reference evidence="12 15" key="1">
    <citation type="journal article" date="2015" name="Parasit. Vectors">
        <title>Draft genome of the scabies mite.</title>
        <authorList>
            <person name="Rider S.D.Jr."/>
            <person name="Morgan M.S."/>
            <person name="Arlian L.G."/>
        </authorList>
    </citation>
    <scope>NUCLEOTIDE SEQUENCE [LARGE SCALE GENOMIC DNA]</scope>
    <source>
        <strain evidence="12">Arlian Lab</strain>
    </source>
</reference>
<evidence type="ECO:0000313" key="11">
    <source>
        <dbReference type="EMBL" id="KAF7491401.1"/>
    </source>
</evidence>
<keyword evidence="7" id="KW-0496">Mitochondrion</keyword>
<keyword evidence="6" id="KW-1133">Transmembrane helix</keyword>
<evidence type="ECO:0000256" key="4">
    <source>
        <dbReference type="ARBA" id="ARBA00022692"/>
    </source>
</evidence>
<gene>
    <name evidence="12" type="ORF">QR98_0030740</name>
    <name evidence="11" type="ORF">SSS_5832</name>
</gene>
<evidence type="ECO:0000256" key="8">
    <source>
        <dbReference type="ARBA" id="ARBA00023136"/>
    </source>
</evidence>
<keyword evidence="5" id="KW-0999">Mitochondrion inner membrane</keyword>
<reference evidence="11" key="3">
    <citation type="submission" date="2020-01" db="EMBL/GenBank/DDBJ databases">
        <authorList>
            <person name="Korhonen P.K.K."/>
            <person name="Guangxu M.G."/>
            <person name="Wang T.W."/>
            <person name="Stroehlein A.J.S."/>
            <person name="Young N.D."/>
            <person name="Ang C.-S.A."/>
            <person name="Fernando D.W.F."/>
            <person name="Lu H.L."/>
            <person name="Taylor S.T."/>
            <person name="Ehtesham M.E.M."/>
            <person name="Najaraj S.H.N."/>
            <person name="Harsha G.H.G."/>
            <person name="Madugundu A.M."/>
            <person name="Renuse S.R."/>
            <person name="Holt D.H."/>
            <person name="Pandey A.P."/>
            <person name="Papenfuss A.P."/>
            <person name="Gasser R.B.G."/>
            <person name="Fischer K.F."/>
        </authorList>
    </citation>
    <scope>NUCLEOTIDE SEQUENCE</scope>
    <source>
        <strain evidence="11">SSS_KF_BRIS2020</strain>
    </source>
</reference>
<dbReference type="GO" id="GO:0006120">
    <property type="term" value="P:mitochondrial electron transport, NADH to ubiquinone"/>
    <property type="evidence" value="ECO:0007669"/>
    <property type="project" value="InterPro"/>
</dbReference>
<evidence type="ECO:0000313" key="12">
    <source>
        <dbReference type="EMBL" id="KPM04623.1"/>
    </source>
</evidence>
<dbReference type="OrthoDB" id="1913277at2759"/>
<keyword evidence="8" id="KW-0472">Membrane</keyword>
<proteinExistence type="inferred from homology"/>
<evidence type="ECO:0000256" key="1">
    <source>
        <dbReference type="ARBA" id="ARBA00004292"/>
    </source>
</evidence>
<keyword evidence="4" id="KW-0812">Transmembrane</keyword>
<reference evidence="13" key="4">
    <citation type="submission" date="2022-06" db="UniProtKB">
        <authorList>
            <consortium name="EnsemblMetazoa"/>
        </authorList>
    </citation>
    <scope>IDENTIFICATION</scope>
</reference>
<comment type="similarity">
    <text evidence="2">Belongs to the complex I NDUFA11 subunit family.</text>
</comment>
<comment type="subcellular location">
    <subcellularLocation>
        <location evidence="1">Mitochondrion inner membrane</location>
        <topology evidence="1">Multi-pass membrane protein</topology>
        <orientation evidence="1">Matrix side</orientation>
    </subcellularLocation>
</comment>
<dbReference type="AlphaFoldDB" id="A0A132A105"/>
<dbReference type="InterPro" id="IPR039205">
    <property type="entry name" value="NDUFA11"/>
</dbReference>
<dbReference type="GO" id="GO:0045271">
    <property type="term" value="C:respiratory chain complex I"/>
    <property type="evidence" value="ECO:0007669"/>
    <property type="project" value="InterPro"/>
</dbReference>
<dbReference type="EnsemblMetazoa" id="SSS_5832s_mrna">
    <property type="protein sequence ID" value="KAF7491401.1"/>
    <property type="gene ID" value="SSS_5832"/>
</dbReference>
<reference evidence="14" key="2">
    <citation type="journal article" date="2020" name="PLoS Negl. Trop. Dis.">
        <title>High-quality nuclear genome for Sarcoptes scabiei-A critical resource for a neglected parasite.</title>
        <authorList>
            <person name="Korhonen P.K."/>
            <person name="Gasser R.B."/>
            <person name="Ma G."/>
            <person name="Wang T."/>
            <person name="Stroehlein A.J."/>
            <person name="Young N.D."/>
            <person name="Ang C.S."/>
            <person name="Fernando D.D."/>
            <person name="Lu H.C."/>
            <person name="Taylor S."/>
            <person name="Reynolds S.L."/>
            <person name="Mofiz E."/>
            <person name="Najaraj S.H."/>
            <person name="Gowda H."/>
            <person name="Madugundu A."/>
            <person name="Renuse S."/>
            <person name="Holt D."/>
            <person name="Pandey A."/>
            <person name="Papenfuss A.T."/>
            <person name="Fischer K."/>
        </authorList>
    </citation>
    <scope>NUCLEOTIDE SEQUENCE [LARGE SCALE GENOMIC DNA]</scope>
</reference>
<evidence type="ECO:0000256" key="3">
    <source>
        <dbReference type="ARBA" id="ARBA00018191"/>
    </source>
</evidence>
<evidence type="ECO:0000256" key="2">
    <source>
        <dbReference type="ARBA" id="ARBA00008699"/>
    </source>
</evidence>
<evidence type="ECO:0000313" key="13">
    <source>
        <dbReference type="EnsemblMetazoa" id="KAF7491401.1"/>
    </source>
</evidence>
<dbReference type="PANTHER" id="PTHR21382">
    <property type="entry name" value="NADH-UBIQUINONE OXIDOREDUCTASE SUBUNIT"/>
    <property type="match status" value="1"/>
</dbReference>
<evidence type="ECO:0000256" key="7">
    <source>
        <dbReference type="ARBA" id="ARBA00023128"/>
    </source>
</evidence>
<organism evidence="12 15">
    <name type="scientific">Sarcoptes scabiei</name>
    <name type="common">Itch mite</name>
    <name type="synonym">Acarus scabiei</name>
    <dbReference type="NCBI Taxonomy" id="52283"/>
    <lineage>
        <taxon>Eukaryota</taxon>
        <taxon>Metazoa</taxon>
        <taxon>Ecdysozoa</taxon>
        <taxon>Arthropoda</taxon>
        <taxon>Chelicerata</taxon>
        <taxon>Arachnida</taxon>
        <taxon>Acari</taxon>
        <taxon>Acariformes</taxon>
        <taxon>Sarcoptiformes</taxon>
        <taxon>Astigmata</taxon>
        <taxon>Psoroptidia</taxon>
        <taxon>Sarcoptoidea</taxon>
        <taxon>Sarcoptidae</taxon>
        <taxon>Sarcoptinae</taxon>
        <taxon>Sarcoptes</taxon>
    </lineage>
</organism>
<evidence type="ECO:0000256" key="9">
    <source>
        <dbReference type="ARBA" id="ARBA00030608"/>
    </source>
</evidence>
<accession>A0A132A105</accession>
<dbReference type="VEuPathDB" id="VectorBase:SSCA006440"/>
<evidence type="ECO:0000313" key="14">
    <source>
        <dbReference type="Proteomes" id="UP000070412"/>
    </source>
</evidence>
<dbReference type="Proteomes" id="UP000070412">
    <property type="component" value="Unassembled WGS sequence"/>
</dbReference>
<evidence type="ECO:0000256" key="6">
    <source>
        <dbReference type="ARBA" id="ARBA00022989"/>
    </source>
</evidence>
<keyword evidence="14" id="KW-1185">Reference proteome</keyword>
<dbReference type="OMA" id="IAMACKT"/>
<protein>
    <recommendedName>
        <fullName evidence="3">NADH dehydrogenase [ubiquinone] 1 alpha subcomplex subunit 11</fullName>
    </recommendedName>
    <alternativeName>
        <fullName evidence="9">Complex I-B14.7</fullName>
    </alternativeName>
    <alternativeName>
        <fullName evidence="10">NADH-ubiquinone oxidoreductase subunit B14.7</fullName>
    </alternativeName>
</protein>
<dbReference type="EMBL" id="WVUK01000060">
    <property type="protein sequence ID" value="KAF7491401.1"/>
    <property type="molecule type" value="Genomic_DNA"/>
</dbReference>
<evidence type="ECO:0000256" key="10">
    <source>
        <dbReference type="ARBA" id="ARBA00031497"/>
    </source>
</evidence>
<dbReference type="GO" id="GO:0005743">
    <property type="term" value="C:mitochondrial inner membrane"/>
    <property type="evidence" value="ECO:0007669"/>
    <property type="project" value="UniProtKB-SubCell"/>
</dbReference>
<dbReference type="EMBL" id="JXLN01009590">
    <property type="protein sequence ID" value="KPM04623.1"/>
    <property type="molecule type" value="Genomic_DNA"/>
</dbReference>
<dbReference type="Proteomes" id="UP000616769">
    <property type="component" value="Unassembled WGS sequence"/>
</dbReference>
<name>A0A132A105_SARSC</name>